<feature type="compositionally biased region" description="Polar residues" evidence="6">
    <location>
        <begin position="122"/>
        <end position="134"/>
    </location>
</feature>
<evidence type="ECO:0000256" key="7">
    <source>
        <dbReference type="SAM" id="Phobius"/>
    </source>
</evidence>
<dbReference type="PRINTS" id="PR01177">
    <property type="entry name" value="GABAB1RECPTR"/>
</dbReference>
<organism evidence="9">
    <name type="scientific">Lygus hesperus</name>
    <name type="common">Western plant bug</name>
    <dbReference type="NCBI Taxonomy" id="30085"/>
    <lineage>
        <taxon>Eukaryota</taxon>
        <taxon>Metazoa</taxon>
        <taxon>Ecdysozoa</taxon>
        <taxon>Arthropoda</taxon>
        <taxon>Hexapoda</taxon>
        <taxon>Insecta</taxon>
        <taxon>Pterygota</taxon>
        <taxon>Neoptera</taxon>
        <taxon>Paraneoptera</taxon>
        <taxon>Hemiptera</taxon>
        <taxon>Heteroptera</taxon>
        <taxon>Panheteroptera</taxon>
        <taxon>Cimicomorpha</taxon>
        <taxon>Miridae</taxon>
        <taxon>Mirini</taxon>
        <taxon>Lygus</taxon>
    </lineage>
</organism>
<dbReference type="InterPro" id="IPR002455">
    <property type="entry name" value="GPCR3_GABA-B"/>
</dbReference>
<evidence type="ECO:0000256" key="1">
    <source>
        <dbReference type="ARBA" id="ARBA00023040"/>
    </source>
</evidence>
<keyword evidence="3" id="KW-0325">Glycoprotein</keyword>
<gene>
    <name evidence="9" type="primary">Gabbr1_0</name>
    <name evidence="9" type="ORF">CM83_9869</name>
</gene>
<feature type="transmembrane region" description="Helical" evidence="7">
    <location>
        <begin position="31"/>
        <end position="52"/>
    </location>
</feature>
<dbReference type="GO" id="GO:0007214">
    <property type="term" value="P:gamma-aminobutyric acid signaling pathway"/>
    <property type="evidence" value="ECO:0007669"/>
    <property type="project" value="TreeGrafter"/>
</dbReference>
<reference evidence="9" key="1">
    <citation type="journal article" date="2014" name="PLoS ONE">
        <title>Transcriptome-Based Identification of ABC Transporters in the Western Tarnished Plant Bug Lygus hesperus.</title>
        <authorList>
            <person name="Hull J.J."/>
            <person name="Chaney K."/>
            <person name="Geib S.M."/>
            <person name="Fabrick J.A."/>
            <person name="Brent C.S."/>
            <person name="Walsh D."/>
            <person name="Lavine L.C."/>
        </authorList>
    </citation>
    <scope>NUCLEOTIDE SEQUENCE</scope>
</reference>
<evidence type="ECO:0000256" key="6">
    <source>
        <dbReference type="SAM" id="MobiDB-lite"/>
    </source>
</evidence>
<feature type="chain" id="PRO_5002071521" evidence="8">
    <location>
        <begin position="22"/>
        <end position="141"/>
    </location>
</feature>
<keyword evidence="4" id="KW-0807">Transducer</keyword>
<dbReference type="PANTHER" id="PTHR10519:SF77">
    <property type="entry name" value="GAMMA-AMINOBUTYRIC ACID TYPE B RECEPTOR SUBUNIT 1"/>
    <property type="match status" value="1"/>
</dbReference>
<proteinExistence type="predicted"/>
<feature type="region of interest" description="Disordered" evidence="6">
    <location>
        <begin position="110"/>
        <end position="141"/>
    </location>
</feature>
<keyword evidence="2 9" id="KW-0675">Receptor</keyword>
<keyword evidence="5" id="KW-0175">Coiled coil</keyword>
<protein>
    <submittedName>
        <fullName evidence="9">Gamma-aminobutyric acid type B receptor subunit 1</fullName>
    </submittedName>
</protein>
<name>A0A0A9XDX7_LYGHE</name>
<keyword evidence="7" id="KW-1133">Transmembrane helix</keyword>
<evidence type="ECO:0000256" key="4">
    <source>
        <dbReference type="ARBA" id="ARBA00023224"/>
    </source>
</evidence>
<evidence type="ECO:0000256" key="2">
    <source>
        <dbReference type="ARBA" id="ARBA00023170"/>
    </source>
</evidence>
<dbReference type="PANTHER" id="PTHR10519">
    <property type="entry name" value="GABA-B RECEPTOR"/>
    <property type="match status" value="1"/>
</dbReference>
<evidence type="ECO:0000313" key="9">
    <source>
        <dbReference type="EMBL" id="JAG17003.1"/>
    </source>
</evidence>
<evidence type="ECO:0000256" key="5">
    <source>
        <dbReference type="SAM" id="Coils"/>
    </source>
</evidence>
<dbReference type="AlphaFoldDB" id="A0A0A9XDX7"/>
<accession>A0A0A9XDX7</accession>
<dbReference type="EMBL" id="GBHO01026601">
    <property type="protein sequence ID" value="JAG17003.1"/>
    <property type="molecule type" value="Transcribed_RNA"/>
</dbReference>
<dbReference type="GO" id="GO:0038039">
    <property type="term" value="C:G protein-coupled receptor heterodimeric complex"/>
    <property type="evidence" value="ECO:0007669"/>
    <property type="project" value="TreeGrafter"/>
</dbReference>
<feature type="coiled-coil region" evidence="5">
    <location>
        <begin position="73"/>
        <end position="107"/>
    </location>
</feature>
<dbReference type="GO" id="GO:0004965">
    <property type="term" value="F:G protein-coupled GABA receptor activity"/>
    <property type="evidence" value="ECO:0007669"/>
    <property type="project" value="InterPro"/>
</dbReference>
<evidence type="ECO:0000256" key="3">
    <source>
        <dbReference type="ARBA" id="ARBA00023180"/>
    </source>
</evidence>
<reference evidence="9" key="2">
    <citation type="submission" date="2014-07" db="EMBL/GenBank/DDBJ databases">
        <authorList>
            <person name="Hull J."/>
        </authorList>
    </citation>
    <scope>NUCLEOTIDE SEQUENCE</scope>
</reference>
<keyword evidence="7" id="KW-0812">Transmembrane</keyword>
<sequence length="141" mass="15885">MSIYNVVVLCLITAPVTMVIASQQDASFTFVSLALIFCCFLSMALIFVPKVIEVIRHPRDKAESKYNPDVGVSKEDEDRYQKLLAENEELQKLISSKEEKIRLLKQRLAEREAGKGGDPNRGSDQTTNLLSMDSQYEDAQL</sequence>
<feature type="signal peptide" evidence="8">
    <location>
        <begin position="1"/>
        <end position="21"/>
    </location>
</feature>
<keyword evidence="8" id="KW-0732">Signal</keyword>
<evidence type="ECO:0000256" key="8">
    <source>
        <dbReference type="SAM" id="SignalP"/>
    </source>
</evidence>
<keyword evidence="1" id="KW-0297">G-protein coupled receptor</keyword>
<keyword evidence="7" id="KW-0472">Membrane</keyword>